<dbReference type="Gene3D" id="3.40.50.1820">
    <property type="entry name" value="alpha/beta hydrolase"/>
    <property type="match status" value="1"/>
</dbReference>
<organism evidence="1 2">
    <name type="scientific">Natronospira elongata</name>
    <dbReference type="NCBI Taxonomy" id="3110268"/>
    <lineage>
        <taxon>Bacteria</taxon>
        <taxon>Pseudomonadati</taxon>
        <taxon>Pseudomonadota</taxon>
        <taxon>Gammaproteobacteria</taxon>
        <taxon>Natronospirales</taxon>
        <taxon>Natronospiraceae</taxon>
        <taxon>Natronospira</taxon>
    </lineage>
</organism>
<dbReference type="InterPro" id="IPR029058">
    <property type="entry name" value="AB_hydrolase_fold"/>
</dbReference>
<dbReference type="RefSeq" id="WP_346051869.1">
    <property type="nucleotide sequence ID" value="NZ_JAYGII010000017.1"/>
</dbReference>
<reference evidence="1 2" key="1">
    <citation type="submission" date="2023-12" db="EMBL/GenBank/DDBJ databases">
        <title>Whole-genome sequencing of halo(alkali)philic microorganisms from hypersaline lakes.</title>
        <authorList>
            <person name="Sorokin D.Y."/>
            <person name="Merkel A.Y."/>
            <person name="Messina E."/>
            <person name="Yakimov M."/>
        </authorList>
    </citation>
    <scope>NUCLEOTIDE SEQUENCE [LARGE SCALE GENOMIC DNA]</scope>
    <source>
        <strain evidence="1 2">AB-CW1</strain>
    </source>
</reference>
<protein>
    <submittedName>
        <fullName evidence="1">Uncharacterized protein</fullName>
    </submittedName>
</protein>
<gene>
    <name evidence="1" type="ORF">VCB98_08960</name>
</gene>
<comment type="caution">
    <text evidence="1">The sequence shown here is derived from an EMBL/GenBank/DDBJ whole genome shotgun (WGS) entry which is preliminary data.</text>
</comment>
<sequence length="253" mass="27635">MNGKHPVIDNQPVIIPAKTCSLQARLSAPAQLDSLALILESASTKRRDIRHLGQALNRFGIASLSLDLLEGCDADNGISPAWQHFNLPLLSNRLRHVIDWIEEEPSLTGLPIAIVASESAAAAALVCAARQPHRIQSLFLYDSRPDLAGSHLARVRAPILFAQGENDHATRHTLQRTISRLECSFRNAIFAGTGRLTSSKMAWQALMELACNWLSVQSRHPPPPAPVCRNPLIMLGPQTSAREKLGYSGDIAR</sequence>
<dbReference type="AlphaFoldDB" id="A0AAP6MMG6"/>
<dbReference type="EMBL" id="JAYGII010000017">
    <property type="protein sequence ID" value="MEA5445947.1"/>
    <property type="molecule type" value="Genomic_DNA"/>
</dbReference>
<name>A0AAP6MMG6_9GAMM</name>
<dbReference type="Proteomes" id="UP001302316">
    <property type="component" value="Unassembled WGS sequence"/>
</dbReference>
<proteinExistence type="predicted"/>
<evidence type="ECO:0000313" key="2">
    <source>
        <dbReference type="Proteomes" id="UP001302316"/>
    </source>
</evidence>
<dbReference type="SUPFAM" id="SSF53474">
    <property type="entry name" value="alpha/beta-Hydrolases"/>
    <property type="match status" value="1"/>
</dbReference>
<evidence type="ECO:0000313" key="1">
    <source>
        <dbReference type="EMBL" id="MEA5445947.1"/>
    </source>
</evidence>
<accession>A0AAP6MMG6</accession>
<keyword evidence="2" id="KW-1185">Reference proteome</keyword>